<dbReference type="AlphaFoldDB" id="A0AAU2JSA5"/>
<evidence type="ECO:0000313" key="3">
    <source>
        <dbReference type="EMBL" id="WTU74342.1"/>
    </source>
</evidence>
<accession>A0AAU2JSA5</accession>
<protein>
    <recommendedName>
        <fullName evidence="4">Lipoprotein</fullName>
    </recommendedName>
</protein>
<keyword evidence="2" id="KW-0732">Signal</keyword>
<feature type="signal peptide" evidence="2">
    <location>
        <begin position="1"/>
        <end position="27"/>
    </location>
</feature>
<name>A0AAU2JSA5_9ACTN</name>
<evidence type="ECO:0008006" key="4">
    <source>
        <dbReference type="Google" id="ProtNLM"/>
    </source>
</evidence>
<gene>
    <name evidence="3" type="ORF">OG327_13985</name>
</gene>
<proteinExistence type="predicted"/>
<feature type="chain" id="PRO_5043681926" description="Lipoprotein" evidence="2">
    <location>
        <begin position="28"/>
        <end position="223"/>
    </location>
</feature>
<feature type="region of interest" description="Disordered" evidence="1">
    <location>
        <begin position="37"/>
        <end position="81"/>
    </location>
</feature>
<sequence length="223" mass="23280">MLTTKAALRLAALPLLPVAVLPLTGCGAGGSAIGSADAGLQPADHGRPAPRAQGSYRLWPERPPAPPQPGRGGAPMAPSPVPGVAVPAGGLRGVPPRDVLAADPAAPAACGEHAPEAAACPVREAYYRDLTGNGHEELVLGIDQPDGSLTIRVYTHEDGRVLRIMNDTQRITGAEVTERDLILRSATSTPGTESREVWSWCAHLGVLAPRLTEIIRHPAEPRR</sequence>
<dbReference type="EMBL" id="CP108264">
    <property type="protein sequence ID" value="WTU74342.1"/>
    <property type="molecule type" value="Genomic_DNA"/>
</dbReference>
<organism evidence="3">
    <name type="scientific">Streptomyces sp. NBC_00049</name>
    <dbReference type="NCBI Taxonomy" id="2903617"/>
    <lineage>
        <taxon>Bacteria</taxon>
        <taxon>Bacillati</taxon>
        <taxon>Actinomycetota</taxon>
        <taxon>Actinomycetes</taxon>
        <taxon>Kitasatosporales</taxon>
        <taxon>Streptomycetaceae</taxon>
        <taxon>Streptomyces</taxon>
    </lineage>
</organism>
<evidence type="ECO:0000256" key="1">
    <source>
        <dbReference type="SAM" id="MobiDB-lite"/>
    </source>
</evidence>
<evidence type="ECO:0000256" key="2">
    <source>
        <dbReference type="SAM" id="SignalP"/>
    </source>
</evidence>
<reference evidence="3" key="1">
    <citation type="submission" date="2022-10" db="EMBL/GenBank/DDBJ databases">
        <title>The complete genomes of actinobacterial strains from the NBC collection.</title>
        <authorList>
            <person name="Joergensen T.S."/>
            <person name="Alvarez Arevalo M."/>
            <person name="Sterndorff E.B."/>
            <person name="Faurdal D."/>
            <person name="Vuksanovic O."/>
            <person name="Mourched A.-S."/>
            <person name="Charusanti P."/>
            <person name="Shaw S."/>
            <person name="Blin K."/>
            <person name="Weber T."/>
        </authorList>
    </citation>
    <scope>NUCLEOTIDE SEQUENCE</scope>
    <source>
        <strain evidence="3">NBC_00049</strain>
    </source>
</reference>